<dbReference type="InterPro" id="IPR005162">
    <property type="entry name" value="Retrotrans_gag_dom"/>
</dbReference>
<keyword evidence="4" id="KW-1185">Reference proteome</keyword>
<evidence type="ECO:0000313" key="4">
    <source>
        <dbReference type="Proteomes" id="UP001458880"/>
    </source>
</evidence>
<feature type="region of interest" description="Disordered" evidence="1">
    <location>
        <begin position="233"/>
        <end position="319"/>
    </location>
</feature>
<dbReference type="Proteomes" id="UP001458880">
    <property type="component" value="Unassembled WGS sequence"/>
</dbReference>
<evidence type="ECO:0000313" key="3">
    <source>
        <dbReference type="EMBL" id="KAK9693749.1"/>
    </source>
</evidence>
<feature type="domain" description="Retrotransposon gag" evidence="2">
    <location>
        <begin position="162"/>
        <end position="234"/>
    </location>
</feature>
<dbReference type="EMBL" id="JASPKY010000532">
    <property type="protein sequence ID" value="KAK9693749.1"/>
    <property type="molecule type" value="Genomic_DNA"/>
</dbReference>
<evidence type="ECO:0000259" key="2">
    <source>
        <dbReference type="Pfam" id="PF03732"/>
    </source>
</evidence>
<proteinExistence type="predicted"/>
<evidence type="ECO:0000256" key="1">
    <source>
        <dbReference type="SAM" id="MobiDB-lite"/>
    </source>
</evidence>
<sequence>MPDTRATTKAKNEPAPQKMDSEHPQSSVAPNPTTNPTMDSIKNFFNQTLGQTSESEAPDQSSRTQEEPALEDRLADLESKLHSTRRYLSQIAHLADEKKEVPQLAAALRRIISEAPPQTQPLGKFSGQLVEDPAVFLQRLEVHLRNHQLQTPEDIDDAILPHLTGEAATWYGRNQASFLTLTEFQRRFRAEFTGYKRQKALRDATEVQQSPREPVTAFAQRLRRLCLRTSHRLRPTTETAVPASKPGLARSSPGGPHHFQDDGPLLPTHRPSKPAVHGRAVPGLRKMGEPVGTEKCHARSTDQRASQTPTRPAQGEECCAKPAQPEMLVLPGLPL</sequence>
<gene>
    <name evidence="3" type="ORF">QE152_g33986</name>
</gene>
<feature type="region of interest" description="Disordered" evidence="1">
    <location>
        <begin position="1"/>
        <end position="71"/>
    </location>
</feature>
<accession>A0AAW1IV70</accession>
<organism evidence="3 4">
    <name type="scientific">Popillia japonica</name>
    <name type="common">Japanese beetle</name>
    <dbReference type="NCBI Taxonomy" id="7064"/>
    <lineage>
        <taxon>Eukaryota</taxon>
        <taxon>Metazoa</taxon>
        <taxon>Ecdysozoa</taxon>
        <taxon>Arthropoda</taxon>
        <taxon>Hexapoda</taxon>
        <taxon>Insecta</taxon>
        <taxon>Pterygota</taxon>
        <taxon>Neoptera</taxon>
        <taxon>Endopterygota</taxon>
        <taxon>Coleoptera</taxon>
        <taxon>Polyphaga</taxon>
        <taxon>Scarabaeiformia</taxon>
        <taxon>Scarabaeidae</taxon>
        <taxon>Rutelinae</taxon>
        <taxon>Popillia</taxon>
    </lineage>
</organism>
<feature type="compositionally biased region" description="Basic and acidic residues" evidence="1">
    <location>
        <begin position="286"/>
        <end position="302"/>
    </location>
</feature>
<name>A0AAW1IV70_POPJA</name>
<comment type="caution">
    <text evidence="3">The sequence shown here is derived from an EMBL/GenBank/DDBJ whole genome shotgun (WGS) entry which is preliminary data.</text>
</comment>
<dbReference type="AlphaFoldDB" id="A0AAW1IV70"/>
<feature type="compositionally biased region" description="Polar residues" evidence="1">
    <location>
        <begin position="24"/>
        <end position="63"/>
    </location>
</feature>
<protein>
    <recommendedName>
        <fullName evidence="2">Retrotransposon gag domain-containing protein</fullName>
    </recommendedName>
</protein>
<reference evidence="3 4" key="1">
    <citation type="journal article" date="2024" name="BMC Genomics">
        <title>De novo assembly and annotation of Popillia japonica's genome with initial clues to its potential as an invasive pest.</title>
        <authorList>
            <person name="Cucini C."/>
            <person name="Boschi S."/>
            <person name="Funari R."/>
            <person name="Cardaioli E."/>
            <person name="Iannotti N."/>
            <person name="Marturano G."/>
            <person name="Paoli F."/>
            <person name="Bruttini M."/>
            <person name="Carapelli A."/>
            <person name="Frati F."/>
            <person name="Nardi F."/>
        </authorList>
    </citation>
    <scope>NUCLEOTIDE SEQUENCE [LARGE SCALE GENOMIC DNA]</scope>
    <source>
        <strain evidence="3">DMR45628</strain>
    </source>
</reference>
<dbReference type="Pfam" id="PF03732">
    <property type="entry name" value="Retrotrans_gag"/>
    <property type="match status" value="1"/>
</dbReference>